<protein>
    <submittedName>
        <fullName evidence="5">Lytic transglycosylase domain-containing protein</fullName>
    </submittedName>
</protein>
<name>A0A396RUE7_9SPHN</name>
<dbReference type="PANTHER" id="PTHR37423:SF2">
    <property type="entry name" value="MEMBRANE-BOUND LYTIC MUREIN TRANSGLYCOSYLASE C"/>
    <property type="match status" value="1"/>
</dbReference>
<dbReference type="InterPro" id="IPR008939">
    <property type="entry name" value="Lytic_TGlycosylase_superhlx_U"/>
</dbReference>
<comment type="similarity">
    <text evidence="1">Belongs to the transglycosylase Slt family.</text>
</comment>
<gene>
    <name evidence="5" type="ORF">D1610_11880</name>
</gene>
<dbReference type="GO" id="GO:0042597">
    <property type="term" value="C:periplasmic space"/>
    <property type="evidence" value="ECO:0007669"/>
    <property type="project" value="InterPro"/>
</dbReference>
<dbReference type="EMBL" id="QWLV01000005">
    <property type="protein sequence ID" value="RHW17321.1"/>
    <property type="molecule type" value="Genomic_DNA"/>
</dbReference>
<dbReference type="GO" id="GO:0004553">
    <property type="term" value="F:hydrolase activity, hydrolyzing O-glycosyl compounds"/>
    <property type="evidence" value="ECO:0007669"/>
    <property type="project" value="InterPro"/>
</dbReference>
<comment type="similarity">
    <text evidence="2">Belongs to the virb1 family.</text>
</comment>
<evidence type="ECO:0000256" key="1">
    <source>
        <dbReference type="ARBA" id="ARBA00007734"/>
    </source>
</evidence>
<comment type="caution">
    <text evidence="5">The sequence shown here is derived from an EMBL/GenBank/DDBJ whole genome shotgun (WGS) entry which is preliminary data.</text>
</comment>
<keyword evidence="6" id="KW-1185">Reference proteome</keyword>
<evidence type="ECO:0000259" key="4">
    <source>
        <dbReference type="Pfam" id="PF01464"/>
    </source>
</evidence>
<dbReference type="InterPro" id="IPR023346">
    <property type="entry name" value="Lysozyme-like_dom_sf"/>
</dbReference>
<keyword evidence="3" id="KW-0732">Signal</keyword>
<dbReference type="CDD" id="cd13401">
    <property type="entry name" value="Slt70-like"/>
    <property type="match status" value="1"/>
</dbReference>
<dbReference type="InterPro" id="IPR008258">
    <property type="entry name" value="Transglycosylase_SLT_dom_1"/>
</dbReference>
<dbReference type="SUPFAM" id="SSF48435">
    <property type="entry name" value="Bacterial muramidases"/>
    <property type="match status" value="1"/>
</dbReference>
<dbReference type="Proteomes" id="UP000266693">
    <property type="component" value="Unassembled WGS sequence"/>
</dbReference>
<dbReference type="PANTHER" id="PTHR37423">
    <property type="entry name" value="SOLUBLE LYTIC MUREIN TRANSGLYCOSYLASE-RELATED"/>
    <property type="match status" value="1"/>
</dbReference>
<dbReference type="Pfam" id="PF01464">
    <property type="entry name" value="SLT"/>
    <property type="match status" value="1"/>
</dbReference>
<evidence type="ECO:0000313" key="5">
    <source>
        <dbReference type="EMBL" id="RHW17321.1"/>
    </source>
</evidence>
<dbReference type="SUPFAM" id="SSF53955">
    <property type="entry name" value="Lysozyme-like"/>
    <property type="match status" value="1"/>
</dbReference>
<dbReference type="Gene3D" id="1.10.530.10">
    <property type="match status" value="1"/>
</dbReference>
<evidence type="ECO:0000313" key="6">
    <source>
        <dbReference type="Proteomes" id="UP000266693"/>
    </source>
</evidence>
<dbReference type="AlphaFoldDB" id="A0A396RUE7"/>
<sequence length="571" mass="61723">MSALPVTAAHAEAAPRQTAEARIPRQLNNDENARFRAIFSAIDRQQWADAAARIDAEPTSALAHFARAELYLAKGSPRVELPQLLALLSAAPTLPQAEQLARLAKIRGATDLPDLPDEQRLIWAGGAPVRGRADASKDAAAAALAEQMAPLIKDDRAEEAEALLAENADALSPEARTEWQARVAWIYYLVGDDRNARRMAASAQRGAGEWAAQADWTQGLASWRMNDCAAAGQAFQTVAQRAGDVELRAGGHYWASRASMRCGRPDLVQSQLRGAAAFDETFYGQLARGALGMDAAPSHRMPLAPAEWASLENRPNVRIAAALTEIGEARLADETLRHQARIGAAADHTALLHLASRLDLAATQLWLSHNCPNGVRPPVMARYPAPDWTPEGGLRVDRSLLFAHALQESRFRTEVVSPAGAYGLMQIMPAAAIDYSRRTGKAIDRAALRLPAINMAIGQSHLEALRDRPGTGGLLPKVIAAFNAGLTPVERWNLSSRDKGDPLLYIESIPYWETRGYVGTVLRNYWMYQQQAGVEPISRAALVQGMWPRFPGIGGPTAVRLDSVAGVASAN</sequence>
<feature type="domain" description="Transglycosylase SLT" evidence="4">
    <location>
        <begin position="395"/>
        <end position="500"/>
    </location>
</feature>
<organism evidence="5 6">
    <name type="scientific">Sphingomonas gilva</name>
    <dbReference type="NCBI Taxonomy" id="2305907"/>
    <lineage>
        <taxon>Bacteria</taxon>
        <taxon>Pseudomonadati</taxon>
        <taxon>Pseudomonadota</taxon>
        <taxon>Alphaproteobacteria</taxon>
        <taxon>Sphingomonadales</taxon>
        <taxon>Sphingomonadaceae</taxon>
        <taxon>Sphingomonas</taxon>
    </lineage>
</organism>
<dbReference type="Gene3D" id="1.25.20.10">
    <property type="entry name" value="Bacterial muramidases"/>
    <property type="match status" value="1"/>
</dbReference>
<accession>A0A396RUE7</accession>
<reference evidence="5 6" key="1">
    <citation type="submission" date="2018-08" db="EMBL/GenBank/DDBJ databases">
        <title>The multiple taxonomic identification of Sphingomonas gilva.</title>
        <authorList>
            <person name="Zhu D."/>
            <person name="Zheng S."/>
        </authorList>
    </citation>
    <scope>NUCLEOTIDE SEQUENCE [LARGE SCALE GENOMIC DNA]</scope>
    <source>
        <strain evidence="5 6">ZDH117</strain>
    </source>
</reference>
<proteinExistence type="inferred from homology"/>
<evidence type="ECO:0000256" key="2">
    <source>
        <dbReference type="ARBA" id="ARBA00009387"/>
    </source>
</evidence>
<evidence type="ECO:0000256" key="3">
    <source>
        <dbReference type="ARBA" id="ARBA00022729"/>
    </source>
</evidence>
<dbReference type="OrthoDB" id="9815002at2"/>